<dbReference type="PANTHER" id="PTHR35792">
    <property type="entry name" value="GENERAL STRESS PROTEIN"/>
    <property type="match status" value="1"/>
</dbReference>
<feature type="compositionally biased region" description="Low complexity" evidence="1">
    <location>
        <begin position="37"/>
        <end position="52"/>
    </location>
</feature>
<dbReference type="RefSeq" id="WP_347326173.1">
    <property type="nucleotide sequence ID" value="NZ_JBCGUH010000009.1"/>
</dbReference>
<keyword evidence="2" id="KW-0472">Membrane</keyword>
<evidence type="ECO:0000313" key="3">
    <source>
        <dbReference type="EMBL" id="MFD1886701.1"/>
    </source>
</evidence>
<evidence type="ECO:0000256" key="1">
    <source>
        <dbReference type="SAM" id="MobiDB-lite"/>
    </source>
</evidence>
<dbReference type="EMBL" id="JBHUEH010000016">
    <property type="protein sequence ID" value="MFD1886701.1"/>
    <property type="molecule type" value="Genomic_DNA"/>
</dbReference>
<name>A0ABW4RK80_9BACL</name>
<proteinExistence type="predicted"/>
<sequence length="122" mass="12617">MEQKNLVFGIIAGALVGAGAALLFAPKSGEDMRHTLTSGANSSASSLTATLKSKGREMKASTEELVELAKEITPVVKEAIGVVQEWKGMLTDAKSELTGEVNKLKGSSSDPTPALTKGPTAM</sequence>
<reference evidence="4" key="1">
    <citation type="journal article" date="2019" name="Int. J. Syst. Evol. Microbiol.">
        <title>The Global Catalogue of Microorganisms (GCM) 10K type strain sequencing project: providing services to taxonomists for standard genome sequencing and annotation.</title>
        <authorList>
            <consortium name="The Broad Institute Genomics Platform"/>
            <consortium name="The Broad Institute Genome Sequencing Center for Infectious Disease"/>
            <person name="Wu L."/>
            <person name="Ma J."/>
        </authorList>
    </citation>
    <scope>NUCLEOTIDE SEQUENCE [LARGE SCALE GENOMIC DNA]</scope>
    <source>
        <strain evidence="4">CCUG 54950</strain>
    </source>
</reference>
<dbReference type="PANTHER" id="PTHR35792:SF1">
    <property type="entry name" value="SLL0268 PROTEIN"/>
    <property type="match status" value="1"/>
</dbReference>
<gene>
    <name evidence="3" type="ORF">ACFSC9_14320</name>
</gene>
<keyword evidence="4" id="KW-1185">Reference proteome</keyword>
<organism evidence="3 4">
    <name type="scientific">Paenibacillus wenxiniae</name>
    <dbReference type="NCBI Taxonomy" id="1636843"/>
    <lineage>
        <taxon>Bacteria</taxon>
        <taxon>Bacillati</taxon>
        <taxon>Bacillota</taxon>
        <taxon>Bacilli</taxon>
        <taxon>Bacillales</taxon>
        <taxon>Paenibacillaceae</taxon>
        <taxon>Paenibacillus</taxon>
    </lineage>
</organism>
<feature type="region of interest" description="Disordered" evidence="1">
    <location>
        <begin position="99"/>
        <end position="122"/>
    </location>
</feature>
<accession>A0ABW4RK80</accession>
<dbReference type="InterPro" id="IPR024623">
    <property type="entry name" value="YtxH"/>
</dbReference>
<comment type="caution">
    <text evidence="3">The sequence shown here is derived from an EMBL/GenBank/DDBJ whole genome shotgun (WGS) entry which is preliminary data.</text>
</comment>
<protein>
    <submittedName>
        <fullName evidence="3">YtxH domain-containing protein</fullName>
    </submittedName>
</protein>
<evidence type="ECO:0000313" key="4">
    <source>
        <dbReference type="Proteomes" id="UP001597233"/>
    </source>
</evidence>
<dbReference type="Proteomes" id="UP001597233">
    <property type="component" value="Unassembled WGS sequence"/>
</dbReference>
<keyword evidence="2" id="KW-1133">Transmembrane helix</keyword>
<feature type="region of interest" description="Disordered" evidence="1">
    <location>
        <begin position="37"/>
        <end position="56"/>
    </location>
</feature>
<evidence type="ECO:0000256" key="2">
    <source>
        <dbReference type="SAM" id="Phobius"/>
    </source>
</evidence>
<dbReference type="Pfam" id="PF12732">
    <property type="entry name" value="YtxH"/>
    <property type="match status" value="1"/>
</dbReference>
<keyword evidence="2" id="KW-0812">Transmembrane</keyword>
<feature type="transmembrane region" description="Helical" evidence="2">
    <location>
        <begin position="6"/>
        <end position="25"/>
    </location>
</feature>
<dbReference type="InterPro" id="IPR052928">
    <property type="entry name" value="Desiccation-related_membrane"/>
</dbReference>